<dbReference type="Pfam" id="PF14244">
    <property type="entry name" value="Retrotran_gag_3"/>
    <property type="match status" value="1"/>
</dbReference>
<keyword evidence="4" id="KW-1185">Reference proteome</keyword>
<gene>
    <name evidence="3" type="ORF">KY290_030429</name>
</gene>
<evidence type="ECO:0000259" key="2">
    <source>
        <dbReference type="Pfam" id="PF22936"/>
    </source>
</evidence>
<evidence type="ECO:0000313" key="4">
    <source>
        <dbReference type="Proteomes" id="UP000826656"/>
    </source>
</evidence>
<sequence>MTKTTFTGLRHPAASIEAESSINKAPMNQGNDSSHFSFQLTTHKLNGKNYLEWAQSVRLTIDGRGKLGHLTGETRKPEPGDPKMNAWRSENSMVIAWLLNSMDPAIDNHGSQVFQCTSEESGMKSSPEMPPFTKEQLELLHKLLQSQLQISKPDPPTPTCPFSQADSGESDHMTWNSHFFLTYIPSAGNKKVKVADGSFSAVAGKGTVKLTPF</sequence>
<name>A0ABQ7UNK5_SOLTU</name>
<feature type="domain" description="Retrovirus-related Pol polyprotein from transposon TNT 1-94-like beta-barrel" evidence="2">
    <location>
        <begin position="165"/>
        <end position="211"/>
    </location>
</feature>
<evidence type="ECO:0000259" key="1">
    <source>
        <dbReference type="Pfam" id="PF14244"/>
    </source>
</evidence>
<dbReference type="EMBL" id="JAIVGD010000019">
    <property type="protein sequence ID" value="KAH0751197.1"/>
    <property type="molecule type" value="Genomic_DNA"/>
</dbReference>
<accession>A0ABQ7UNK5</accession>
<dbReference type="InterPro" id="IPR054722">
    <property type="entry name" value="PolX-like_BBD"/>
</dbReference>
<protein>
    <recommendedName>
        <fullName evidence="5">Retrotransposon Copia-like N-terminal domain-containing protein</fullName>
    </recommendedName>
</protein>
<reference evidence="3 4" key="1">
    <citation type="journal article" date="2021" name="bioRxiv">
        <title>Chromosome-scale and haplotype-resolved genome assembly of a tetraploid potato cultivar.</title>
        <authorList>
            <person name="Sun H."/>
            <person name="Jiao W.-B."/>
            <person name="Krause K."/>
            <person name="Campoy J.A."/>
            <person name="Goel M."/>
            <person name="Folz-Donahue K."/>
            <person name="Kukat C."/>
            <person name="Huettel B."/>
            <person name="Schneeberger K."/>
        </authorList>
    </citation>
    <scope>NUCLEOTIDE SEQUENCE [LARGE SCALE GENOMIC DNA]</scope>
    <source>
        <strain evidence="3">SolTubOtavaFocal</strain>
        <tissue evidence="3">Leaves</tissue>
    </source>
</reference>
<dbReference type="PANTHER" id="PTHR37610:SF75">
    <property type="entry name" value="RETROTRANSPOSON COPIA-LIKE N-TERMINAL DOMAIN-CONTAINING PROTEIN"/>
    <property type="match status" value="1"/>
</dbReference>
<evidence type="ECO:0008006" key="5">
    <source>
        <dbReference type="Google" id="ProtNLM"/>
    </source>
</evidence>
<organism evidence="3 4">
    <name type="scientific">Solanum tuberosum</name>
    <name type="common">Potato</name>
    <dbReference type="NCBI Taxonomy" id="4113"/>
    <lineage>
        <taxon>Eukaryota</taxon>
        <taxon>Viridiplantae</taxon>
        <taxon>Streptophyta</taxon>
        <taxon>Embryophyta</taxon>
        <taxon>Tracheophyta</taxon>
        <taxon>Spermatophyta</taxon>
        <taxon>Magnoliopsida</taxon>
        <taxon>eudicotyledons</taxon>
        <taxon>Gunneridae</taxon>
        <taxon>Pentapetalae</taxon>
        <taxon>asterids</taxon>
        <taxon>lamiids</taxon>
        <taxon>Solanales</taxon>
        <taxon>Solanaceae</taxon>
        <taxon>Solanoideae</taxon>
        <taxon>Solaneae</taxon>
        <taxon>Solanum</taxon>
    </lineage>
</organism>
<dbReference type="InterPro" id="IPR029472">
    <property type="entry name" value="Copia-like_N"/>
</dbReference>
<feature type="domain" description="Retrotransposon Copia-like N-terminal" evidence="1">
    <location>
        <begin position="34"/>
        <end position="78"/>
    </location>
</feature>
<dbReference type="Proteomes" id="UP000826656">
    <property type="component" value="Unassembled WGS sequence"/>
</dbReference>
<evidence type="ECO:0000313" key="3">
    <source>
        <dbReference type="EMBL" id="KAH0751197.1"/>
    </source>
</evidence>
<dbReference type="Pfam" id="PF22936">
    <property type="entry name" value="Pol_BBD"/>
    <property type="match status" value="1"/>
</dbReference>
<proteinExistence type="predicted"/>
<comment type="caution">
    <text evidence="3">The sequence shown here is derived from an EMBL/GenBank/DDBJ whole genome shotgun (WGS) entry which is preliminary data.</text>
</comment>
<dbReference type="PANTHER" id="PTHR37610">
    <property type="entry name" value="CCHC-TYPE DOMAIN-CONTAINING PROTEIN"/>
    <property type="match status" value="1"/>
</dbReference>